<dbReference type="SUPFAM" id="SSF56349">
    <property type="entry name" value="DNA breaking-rejoining enzymes"/>
    <property type="match status" value="1"/>
</dbReference>
<dbReference type="InterPro" id="IPR050090">
    <property type="entry name" value="Tyrosine_recombinase_XerCD"/>
</dbReference>
<evidence type="ECO:0000256" key="3">
    <source>
        <dbReference type="ARBA" id="ARBA00023125"/>
    </source>
</evidence>
<dbReference type="CDD" id="cd00397">
    <property type="entry name" value="DNA_BRE_C"/>
    <property type="match status" value="1"/>
</dbReference>
<dbReference type="Pfam" id="PF00589">
    <property type="entry name" value="Phage_integrase"/>
    <property type="match status" value="1"/>
</dbReference>
<feature type="domain" description="Tyr recombinase" evidence="5">
    <location>
        <begin position="122"/>
        <end position="304"/>
    </location>
</feature>
<evidence type="ECO:0000313" key="7">
    <source>
        <dbReference type="Proteomes" id="UP000193450"/>
    </source>
</evidence>
<dbReference type="AlphaFoldDB" id="A0A1X9NGW0"/>
<dbReference type="Proteomes" id="UP000193450">
    <property type="component" value="Chromosome"/>
</dbReference>
<evidence type="ECO:0000259" key="5">
    <source>
        <dbReference type="PROSITE" id="PS51898"/>
    </source>
</evidence>
<keyword evidence="3" id="KW-0238">DNA-binding</keyword>
<comment type="similarity">
    <text evidence="1">Belongs to the 'phage' integrase family.</text>
</comment>
<name>A0A1X9NGW0_9GAMM</name>
<dbReference type="PROSITE" id="PS51898">
    <property type="entry name" value="TYR_RECOMBINASE"/>
    <property type="match status" value="1"/>
</dbReference>
<dbReference type="InterPro" id="IPR013762">
    <property type="entry name" value="Integrase-like_cat_sf"/>
</dbReference>
<dbReference type="GO" id="GO:0006310">
    <property type="term" value="P:DNA recombination"/>
    <property type="evidence" value="ECO:0007669"/>
    <property type="project" value="UniProtKB-KW"/>
</dbReference>
<sequence length="323" mass="37299">MRRSTLRLIQYTSPHLPYGSLGDTPLQDIHDGLLEPYIEWRRAEGIKTRKWDDEKRMMVTVWRPLKNSTINRDLEALRTILVAAARRWRCSLTGKSWIDAAPLITMLETMPSSGALRPEHSAEAYPLSWAEQDKLFPLLSPRLQAMCLFNVNTGTREQEVCRLRWDWEHDVPELNTTVFVIPRGYVKNGEARLVVLNRIAQSIIQQQRDLWCGKSDYVFPHPKTLKPFKKMFTTSWKQSWEAAGLPMGPWVTEGVHNLKHTCGRRLRAAGVQPETRKVCLGHRNGDITTHYSAAEVKELIDAFETLCQRREGIVLRPKMYAIK</sequence>
<dbReference type="PANTHER" id="PTHR30349:SF41">
    <property type="entry name" value="INTEGRASE_RECOMBINASE PROTEIN MJ0367-RELATED"/>
    <property type="match status" value="1"/>
</dbReference>
<dbReference type="Gene3D" id="1.10.443.10">
    <property type="entry name" value="Intergrase catalytic core"/>
    <property type="match status" value="1"/>
</dbReference>
<accession>A0A1X9NGW0</accession>
<gene>
    <name evidence="6" type="ORF">BST96_12190</name>
</gene>
<dbReference type="PANTHER" id="PTHR30349">
    <property type="entry name" value="PHAGE INTEGRASE-RELATED"/>
    <property type="match status" value="1"/>
</dbReference>
<evidence type="ECO:0000313" key="6">
    <source>
        <dbReference type="EMBL" id="ARN76391.1"/>
    </source>
</evidence>
<evidence type="ECO:0000256" key="2">
    <source>
        <dbReference type="ARBA" id="ARBA00022908"/>
    </source>
</evidence>
<dbReference type="STRING" id="716816.BST96_12190"/>
<dbReference type="EMBL" id="CP019343">
    <property type="protein sequence ID" value="ARN76391.1"/>
    <property type="molecule type" value="Genomic_DNA"/>
</dbReference>
<keyword evidence="7" id="KW-1185">Reference proteome</keyword>
<organism evidence="6 7">
    <name type="scientific">Oceanicoccus sagamiensis</name>
    <dbReference type="NCBI Taxonomy" id="716816"/>
    <lineage>
        <taxon>Bacteria</taxon>
        <taxon>Pseudomonadati</taxon>
        <taxon>Pseudomonadota</taxon>
        <taxon>Gammaproteobacteria</taxon>
        <taxon>Cellvibrionales</taxon>
        <taxon>Spongiibacteraceae</taxon>
        <taxon>Oceanicoccus</taxon>
    </lineage>
</organism>
<dbReference type="InterPro" id="IPR011010">
    <property type="entry name" value="DNA_brk_join_enz"/>
</dbReference>
<keyword evidence="2" id="KW-0229">DNA integration</keyword>
<dbReference type="InterPro" id="IPR002104">
    <property type="entry name" value="Integrase_catalytic"/>
</dbReference>
<dbReference type="GO" id="GO:0015074">
    <property type="term" value="P:DNA integration"/>
    <property type="evidence" value="ECO:0007669"/>
    <property type="project" value="UniProtKB-KW"/>
</dbReference>
<dbReference type="GO" id="GO:0003677">
    <property type="term" value="F:DNA binding"/>
    <property type="evidence" value="ECO:0007669"/>
    <property type="project" value="UniProtKB-KW"/>
</dbReference>
<evidence type="ECO:0000256" key="1">
    <source>
        <dbReference type="ARBA" id="ARBA00008857"/>
    </source>
</evidence>
<keyword evidence="4" id="KW-0233">DNA recombination</keyword>
<proteinExistence type="inferred from homology"/>
<protein>
    <recommendedName>
        <fullName evidence="5">Tyr recombinase domain-containing protein</fullName>
    </recommendedName>
</protein>
<evidence type="ECO:0000256" key="4">
    <source>
        <dbReference type="ARBA" id="ARBA00023172"/>
    </source>
</evidence>
<dbReference type="KEGG" id="osg:BST96_12190"/>
<reference evidence="6 7" key="1">
    <citation type="submission" date="2016-11" db="EMBL/GenBank/DDBJ databases">
        <title>Trade-off between light-utilization and light-protection in marine flavobacteria.</title>
        <authorList>
            <person name="Kumagai Y."/>
        </authorList>
    </citation>
    <scope>NUCLEOTIDE SEQUENCE [LARGE SCALE GENOMIC DNA]</scope>
    <source>
        <strain evidence="6 7">NBRC 107125</strain>
    </source>
</reference>